<evidence type="ECO:0000256" key="12">
    <source>
        <dbReference type="ARBA" id="ARBA00022833"/>
    </source>
</evidence>
<dbReference type="PROSITE" id="PS00885">
    <property type="entry name" value="EPSP_SYNTHASE_2"/>
    <property type="match status" value="1"/>
</dbReference>
<organism evidence="22 23">
    <name type="scientific">Mogibacterium diversum</name>
    <dbReference type="NCBI Taxonomy" id="114527"/>
    <lineage>
        <taxon>Bacteria</taxon>
        <taxon>Bacillati</taxon>
        <taxon>Bacillota</taxon>
        <taxon>Clostridia</taxon>
        <taxon>Peptostreptococcales</taxon>
        <taxon>Anaerovoracaceae</taxon>
        <taxon>Mogibacterium</taxon>
    </lineage>
</organism>
<feature type="domain" description="3-dehydroquinate synthase N-terminal" evidence="20">
    <location>
        <begin position="49"/>
        <end position="155"/>
    </location>
</feature>
<feature type="binding site" evidence="18">
    <location>
        <position position="657"/>
    </location>
    <ligand>
        <name>3-phosphoshikimate</name>
        <dbReference type="ChEBI" id="CHEBI:145989"/>
    </ligand>
</feature>
<keyword evidence="11" id="KW-0547">Nucleotide-binding</keyword>
<comment type="pathway">
    <text evidence="5">Metabolic intermediate biosynthesis; chorismate biosynthesis; chorismate from D-erythrose 4-phosphate and phosphoenolpyruvate: step 2/7.</text>
</comment>
<dbReference type="SUPFAM" id="SSF56796">
    <property type="entry name" value="Dehydroquinate synthase-like"/>
    <property type="match status" value="1"/>
</dbReference>
<dbReference type="InterPro" id="IPR001986">
    <property type="entry name" value="Enolpyruvate_Tfrase_dom"/>
</dbReference>
<keyword evidence="23" id="KW-1185">Reference proteome</keyword>
<evidence type="ECO:0000256" key="8">
    <source>
        <dbReference type="ARBA" id="ARBA00022605"/>
    </source>
</evidence>
<evidence type="ECO:0000259" key="21">
    <source>
        <dbReference type="Pfam" id="PF24621"/>
    </source>
</evidence>
<evidence type="ECO:0000256" key="13">
    <source>
        <dbReference type="ARBA" id="ARBA00023027"/>
    </source>
</evidence>
<feature type="binding site" evidence="18">
    <location>
        <position position="457"/>
    </location>
    <ligand>
        <name>phosphoenolpyruvate</name>
        <dbReference type="ChEBI" id="CHEBI:58702"/>
    </ligand>
</feature>
<keyword evidence="14 18" id="KW-0057">Aromatic amino acid biosynthesis</keyword>
<comment type="similarity">
    <text evidence="7 18">Belongs to the EPSP synthase family.</text>
</comment>
<feature type="binding site" evidence="18">
    <location>
        <position position="429"/>
    </location>
    <ligand>
        <name>phosphoenolpyruvate</name>
        <dbReference type="ChEBI" id="CHEBI:58702"/>
    </ligand>
</feature>
<evidence type="ECO:0000256" key="11">
    <source>
        <dbReference type="ARBA" id="ARBA00022741"/>
    </source>
</evidence>
<dbReference type="PANTHER" id="PTHR43622:SF7">
    <property type="entry name" value="3-DEHYDROQUINATE SYNTHASE, CHLOROPLASTIC"/>
    <property type="match status" value="1"/>
</dbReference>
<evidence type="ECO:0000256" key="4">
    <source>
        <dbReference type="ARBA" id="ARBA00001947"/>
    </source>
</evidence>
<dbReference type="Pfam" id="PF01761">
    <property type="entry name" value="DHQ_synthase"/>
    <property type="match status" value="1"/>
</dbReference>
<dbReference type="GO" id="GO:0003856">
    <property type="term" value="F:3-dehydroquinate synthase activity"/>
    <property type="evidence" value="ECO:0007669"/>
    <property type="project" value="UniProtKB-UniRule"/>
</dbReference>
<keyword evidence="8 18" id="KW-0028">Amino-acid biosynthesis</keyword>
<dbReference type="GO" id="GO:0008652">
    <property type="term" value="P:amino acid biosynthetic process"/>
    <property type="evidence" value="ECO:0007669"/>
    <property type="project" value="UniProtKB-KW"/>
</dbReference>
<evidence type="ECO:0000256" key="18">
    <source>
        <dbReference type="HAMAP-Rule" id="MF_00210"/>
    </source>
</evidence>
<evidence type="ECO:0000313" key="23">
    <source>
        <dbReference type="Proteomes" id="UP000237883"/>
    </source>
</evidence>
<dbReference type="Pfam" id="PF24621">
    <property type="entry name" value="DHQS_C"/>
    <property type="match status" value="1"/>
</dbReference>
<dbReference type="Pfam" id="PF00275">
    <property type="entry name" value="EPSP_synthase"/>
    <property type="match status" value="1"/>
</dbReference>
<keyword evidence="10" id="KW-0479">Metal-binding</keyword>
<feature type="binding site" evidence="18">
    <location>
        <position position="688"/>
    </location>
    <ligand>
        <name>phosphoenolpyruvate</name>
        <dbReference type="ChEBI" id="CHEBI:58702"/>
    </ligand>
</feature>
<dbReference type="NCBIfam" id="TIGR01356">
    <property type="entry name" value="aroA"/>
    <property type="match status" value="1"/>
</dbReference>
<feature type="binding site" evidence="18">
    <location>
        <position position="731"/>
    </location>
    <ligand>
        <name>phosphoenolpyruvate</name>
        <dbReference type="ChEBI" id="CHEBI:58702"/>
    </ligand>
</feature>
<dbReference type="InterPro" id="IPR016037">
    <property type="entry name" value="DHQ_synth_AroB"/>
</dbReference>
<dbReference type="NCBIfam" id="TIGR01357">
    <property type="entry name" value="aroB"/>
    <property type="match status" value="1"/>
</dbReference>
<name>A0A2S0L4G9_9FIRM</name>
<keyword evidence="9 18" id="KW-0808">Transferase</keyword>
<keyword evidence="16" id="KW-0170">Cobalt</keyword>
<dbReference type="OrthoDB" id="9809920at2"/>
<feature type="active site" description="Proton acceptor" evidence="18">
    <location>
        <position position="657"/>
    </location>
</feature>
<feature type="binding site" evidence="18">
    <location>
        <position position="757"/>
    </location>
    <ligand>
        <name>phosphoenolpyruvate</name>
        <dbReference type="ChEBI" id="CHEBI:58702"/>
    </ligand>
</feature>
<evidence type="ECO:0000256" key="2">
    <source>
        <dbReference type="ARBA" id="ARBA00001911"/>
    </source>
</evidence>
<feature type="binding site" evidence="18">
    <location>
        <position position="361"/>
    </location>
    <ligand>
        <name>3-phosphoshikimate</name>
        <dbReference type="ChEBI" id="CHEBI:145989"/>
    </ligand>
</feature>
<dbReference type="GO" id="GO:0003866">
    <property type="term" value="F:3-phosphoshikimate 1-carboxyvinyltransferase activity"/>
    <property type="evidence" value="ECO:0007669"/>
    <property type="project" value="UniProtKB-UniRule"/>
</dbReference>
<comment type="pathway">
    <text evidence="6 18">Metabolic intermediate biosynthesis; chorismate biosynthesis; chorismate from D-erythrose 4-phosphate and phosphoenolpyruvate: step 6/7.</text>
</comment>
<comment type="cofactor">
    <cofactor evidence="3">
        <name>Co(2+)</name>
        <dbReference type="ChEBI" id="CHEBI:48828"/>
    </cofactor>
</comment>
<keyword evidence="18" id="KW-0963">Cytoplasm</keyword>
<feature type="binding site" evidence="18">
    <location>
        <position position="684"/>
    </location>
    <ligand>
        <name>3-phosphoshikimate</name>
        <dbReference type="ChEBI" id="CHEBI:145989"/>
    </ligand>
</feature>
<dbReference type="GO" id="GO:0046872">
    <property type="term" value="F:metal ion binding"/>
    <property type="evidence" value="ECO:0007669"/>
    <property type="project" value="UniProtKB-KW"/>
</dbReference>
<dbReference type="Gene3D" id="3.40.50.1970">
    <property type="match status" value="1"/>
</dbReference>
<feature type="binding site" evidence="18">
    <location>
        <position position="530"/>
    </location>
    <ligand>
        <name>3-phosphoshikimate</name>
        <dbReference type="ChEBI" id="CHEBI:145989"/>
    </ligand>
</feature>
<comment type="cofactor">
    <cofactor evidence="2">
        <name>NAD(+)</name>
        <dbReference type="ChEBI" id="CHEBI:57540"/>
    </cofactor>
</comment>
<comment type="caution">
    <text evidence="18">Lacks conserved residue(s) required for the propagation of feature annotation.</text>
</comment>
<keyword evidence="12" id="KW-0862">Zinc</keyword>
<evidence type="ECO:0000256" key="6">
    <source>
        <dbReference type="ARBA" id="ARBA00004811"/>
    </source>
</evidence>
<dbReference type="UniPathway" id="UPA00053">
    <property type="reaction ID" value="UER00089"/>
</dbReference>
<evidence type="ECO:0000256" key="14">
    <source>
        <dbReference type="ARBA" id="ARBA00023141"/>
    </source>
</evidence>
<dbReference type="GO" id="GO:0005737">
    <property type="term" value="C:cytoplasm"/>
    <property type="evidence" value="ECO:0007669"/>
    <property type="project" value="UniProtKB-SubCell"/>
</dbReference>
<evidence type="ECO:0000256" key="16">
    <source>
        <dbReference type="ARBA" id="ARBA00023285"/>
    </source>
</evidence>
<evidence type="ECO:0000256" key="5">
    <source>
        <dbReference type="ARBA" id="ARBA00004661"/>
    </source>
</evidence>
<dbReference type="SUPFAM" id="SSF55205">
    <property type="entry name" value="EPT/RTPC-like"/>
    <property type="match status" value="1"/>
</dbReference>
<dbReference type="AlphaFoldDB" id="A0A2S0L4G9"/>
<dbReference type="Proteomes" id="UP000237883">
    <property type="component" value="Chromosome"/>
</dbReference>
<sequence>MKLSRLGELICKYQARGTVLIITDTNVAPLYLNEAILSIESCGLACDSYAIPAGEESKSFETYIKIIEYASRISLTRTDGIVALGGGMVGDIAGFVAATYMRGINFYQVPTTLLAAVDSSVGGKSAINTYFGKNLVGAFHKAKFVLQDTALLASEDDYVLMDGYAEIIKTACISRSDDLFKKLESGNFDIQEIIDDCVAVKTYYVEKDENDSGIRHMLNYGHTLAHALEKLSSYEIGHGHAVAKGIAFTASLSYDLGWCSIDCRDRIHALLEKFGYDLSIDFPACDIANAMAGDKKNAGDAIKFIVSSDIGQSKIKLITLAQLGEILATYSAICPESAAISHRGAPLFAPTRSVSAPPSKSYLHREIIAAMLSGSDLCLDTKELSDDIIATYEAVKIISNHTNCSALGNLESSIVSSDDKLILECKESGSTLRFLLPIVAALGLNAEFKLTGRLRERPMQQLISQLGRHGASITISDSGSISISASSSHITPGEYNFANPESSQYITGLLFALPLLNGDSVIRILNNLESSAYVMMTLDVLGKYGIKVDYAHTNKEWVFNVPGNQKYIYSASTPDGDWSNAAFLLALGALGNSPIRVRNLPLPSMQGDMNILDLLEDFGVTINCYPDILDVNGGSIDVFPCRNLRAINSINASGFPDLVPIIALVASLANGTTVINHAERLRYKESDRLASTCSVLRNLGANIEETKDGLIIEGVDTLRGSYEGNGYGDHRIIMMIAVSSLISDGIVRIHEASAVAKSYPNFFEVIKLLGFDDNLELV</sequence>
<dbReference type="FunFam" id="3.40.50.1970:FF:000007">
    <property type="entry name" value="Pentafunctional AROM polypeptide"/>
    <property type="match status" value="1"/>
</dbReference>
<dbReference type="InterPro" id="IPR023193">
    <property type="entry name" value="EPSP_synthase_CS"/>
</dbReference>
<proteinExistence type="inferred from homology"/>
<keyword evidence="15" id="KW-0456">Lyase</keyword>
<dbReference type="PANTHER" id="PTHR43622">
    <property type="entry name" value="3-DEHYDROQUINATE SYNTHASE"/>
    <property type="match status" value="1"/>
</dbReference>
<dbReference type="CDD" id="cd08195">
    <property type="entry name" value="DHQS"/>
    <property type="match status" value="1"/>
</dbReference>
<comment type="catalytic activity">
    <reaction evidence="1">
        <text>7-phospho-2-dehydro-3-deoxy-D-arabino-heptonate = 3-dehydroquinate + phosphate</text>
        <dbReference type="Rhea" id="RHEA:21968"/>
        <dbReference type="ChEBI" id="CHEBI:32364"/>
        <dbReference type="ChEBI" id="CHEBI:43474"/>
        <dbReference type="ChEBI" id="CHEBI:58394"/>
        <dbReference type="EC" id="4.2.3.4"/>
    </reaction>
</comment>
<feature type="binding site" evidence="18">
    <location>
        <position position="360"/>
    </location>
    <ligand>
        <name>phosphoenolpyruvate</name>
        <dbReference type="ChEBI" id="CHEBI:58702"/>
    </ligand>
</feature>
<comment type="cofactor">
    <cofactor evidence="4">
        <name>Zn(2+)</name>
        <dbReference type="ChEBI" id="CHEBI:29105"/>
    </cofactor>
</comment>
<protein>
    <recommendedName>
        <fullName evidence="18">3-phosphoshikimate 1-carboxyvinyltransferase</fullName>
        <ecNumber evidence="18">2.5.1.19</ecNumber>
    </recommendedName>
    <alternativeName>
        <fullName evidence="18">5-enolpyruvylshikimate-3-phosphate synthase</fullName>
        <shortName evidence="18">EPSP synthase</shortName>
        <shortName evidence="18">EPSPS</shortName>
    </alternativeName>
</protein>
<evidence type="ECO:0000256" key="1">
    <source>
        <dbReference type="ARBA" id="ARBA00001393"/>
    </source>
</evidence>
<dbReference type="EC" id="2.5.1.19" evidence="18"/>
<feature type="domain" description="3-dehydroquinate synthase C-terminal" evidence="21">
    <location>
        <begin position="163"/>
        <end position="297"/>
    </location>
</feature>
<evidence type="ECO:0000256" key="17">
    <source>
        <dbReference type="ARBA" id="ARBA00044633"/>
    </source>
</evidence>
<comment type="function">
    <text evidence="18">Catalyzes the transfer of the enolpyruvyl moiety of phosphoenolpyruvate (PEP) to the 5-hydroxyl of shikimate-3-phosphate (S3P) to produce enolpyruvyl shikimate-3-phosphate and inorganic phosphate.</text>
</comment>
<feature type="binding site" evidence="18">
    <location>
        <position position="503"/>
    </location>
    <ligand>
        <name>3-phosphoshikimate</name>
        <dbReference type="ChEBI" id="CHEBI:145989"/>
    </ligand>
</feature>
<feature type="domain" description="Enolpyruvate transferase" evidence="19">
    <location>
        <begin position="353"/>
        <end position="765"/>
    </location>
</feature>
<evidence type="ECO:0000313" key="22">
    <source>
        <dbReference type="EMBL" id="AVM48180.1"/>
    </source>
</evidence>
<reference evidence="23" key="1">
    <citation type="submission" date="2018-02" db="EMBL/GenBank/DDBJ databases">
        <authorList>
            <person name="Holder M.E."/>
            <person name="Ajami N.J."/>
            <person name="Petrosino J.F."/>
        </authorList>
    </citation>
    <scope>NUCLEOTIDE SEQUENCE [LARGE SCALE GENOMIC DNA]</scope>
    <source>
        <strain evidence="23">CCUG 47132</strain>
    </source>
</reference>
<dbReference type="Gene3D" id="3.65.10.10">
    <property type="entry name" value="Enolpyruvate transferase domain"/>
    <property type="match status" value="2"/>
</dbReference>
<comment type="catalytic activity">
    <reaction evidence="17">
        <text>3-phosphoshikimate + phosphoenolpyruvate = 5-O-(1-carboxyvinyl)-3-phosphoshikimate + phosphate</text>
        <dbReference type="Rhea" id="RHEA:21256"/>
        <dbReference type="ChEBI" id="CHEBI:43474"/>
        <dbReference type="ChEBI" id="CHEBI:57701"/>
        <dbReference type="ChEBI" id="CHEBI:58702"/>
        <dbReference type="ChEBI" id="CHEBI:145989"/>
        <dbReference type="EC" id="2.5.1.19"/>
    </reaction>
    <physiologicalReaction direction="left-to-right" evidence="17">
        <dbReference type="Rhea" id="RHEA:21257"/>
    </physiologicalReaction>
</comment>
<comment type="subunit">
    <text evidence="18">Monomer.</text>
</comment>
<dbReference type="InterPro" id="IPR006264">
    <property type="entry name" value="EPSP_synthase"/>
</dbReference>
<comment type="subcellular location">
    <subcellularLocation>
        <location evidence="18">Cytoplasm</location>
    </subcellularLocation>
</comment>
<evidence type="ECO:0000256" key="7">
    <source>
        <dbReference type="ARBA" id="ARBA00009948"/>
    </source>
</evidence>
<feature type="binding site" evidence="18">
    <location>
        <position position="502"/>
    </location>
    <ligand>
        <name>3-phosphoshikimate</name>
        <dbReference type="ChEBI" id="CHEBI:145989"/>
    </ligand>
</feature>
<feature type="binding site" evidence="18">
    <location>
        <position position="360"/>
    </location>
    <ligand>
        <name>3-phosphoshikimate</name>
        <dbReference type="ChEBI" id="CHEBI:145989"/>
    </ligand>
</feature>
<feature type="binding site" evidence="18">
    <location>
        <position position="504"/>
    </location>
    <ligand>
        <name>phosphoenolpyruvate</name>
        <dbReference type="ChEBI" id="CHEBI:58702"/>
    </ligand>
</feature>
<dbReference type="Gene3D" id="1.20.1090.10">
    <property type="entry name" value="Dehydroquinate synthase-like - alpha domain"/>
    <property type="match status" value="1"/>
</dbReference>
<dbReference type="GO" id="GO:0000166">
    <property type="term" value="F:nucleotide binding"/>
    <property type="evidence" value="ECO:0007669"/>
    <property type="project" value="UniProtKB-KW"/>
</dbReference>
<dbReference type="InterPro" id="IPR036968">
    <property type="entry name" value="Enolpyruvate_Tfrase_sf"/>
</dbReference>
<evidence type="ECO:0000256" key="10">
    <source>
        <dbReference type="ARBA" id="ARBA00022723"/>
    </source>
</evidence>
<dbReference type="InterPro" id="IPR030960">
    <property type="entry name" value="DHQS/DOIS_N"/>
</dbReference>
<evidence type="ECO:0000259" key="19">
    <source>
        <dbReference type="Pfam" id="PF00275"/>
    </source>
</evidence>
<dbReference type="GO" id="GO:0009073">
    <property type="term" value="P:aromatic amino acid family biosynthetic process"/>
    <property type="evidence" value="ECO:0007669"/>
    <property type="project" value="UniProtKB-KW"/>
</dbReference>
<feature type="binding site" evidence="18">
    <location>
        <position position="365"/>
    </location>
    <ligand>
        <name>3-phosphoshikimate</name>
        <dbReference type="ChEBI" id="CHEBI:145989"/>
    </ligand>
</feature>
<evidence type="ECO:0000256" key="3">
    <source>
        <dbReference type="ARBA" id="ARBA00001941"/>
    </source>
</evidence>
<dbReference type="HAMAP" id="MF_00210">
    <property type="entry name" value="EPSP_synth"/>
    <property type="match status" value="1"/>
</dbReference>
<gene>
    <name evidence="18" type="primary">aroA</name>
    <name evidence="22" type="ORF">C5Q96_04705</name>
</gene>
<dbReference type="InterPro" id="IPR056179">
    <property type="entry name" value="DHQS_C"/>
</dbReference>
<feature type="binding site" evidence="18">
    <location>
        <position position="504"/>
    </location>
    <ligand>
        <name>3-phosphoshikimate</name>
        <dbReference type="ChEBI" id="CHEBI:145989"/>
    </ligand>
</feature>
<dbReference type="GO" id="GO:0009423">
    <property type="term" value="P:chorismate biosynthetic process"/>
    <property type="evidence" value="ECO:0007669"/>
    <property type="project" value="UniProtKB-UniRule"/>
</dbReference>
<dbReference type="InterPro" id="IPR013792">
    <property type="entry name" value="RNA3'P_cycl/enolpyr_Trfase_a/b"/>
</dbReference>
<keyword evidence="13" id="KW-0520">NAD</keyword>
<dbReference type="GeneID" id="78391559"/>
<dbReference type="KEGG" id="mdv:C5Q96_04705"/>
<evidence type="ECO:0000256" key="9">
    <source>
        <dbReference type="ARBA" id="ARBA00022679"/>
    </source>
</evidence>
<accession>A0A2S0L4G9</accession>
<dbReference type="InterPro" id="IPR050071">
    <property type="entry name" value="Dehydroquinate_synthase"/>
</dbReference>
<dbReference type="EMBL" id="CP027228">
    <property type="protein sequence ID" value="AVM48180.1"/>
    <property type="molecule type" value="Genomic_DNA"/>
</dbReference>
<evidence type="ECO:0000259" key="20">
    <source>
        <dbReference type="Pfam" id="PF01761"/>
    </source>
</evidence>
<evidence type="ECO:0000256" key="15">
    <source>
        <dbReference type="ARBA" id="ARBA00023239"/>
    </source>
</evidence>
<dbReference type="RefSeq" id="WP_106057254.1">
    <property type="nucleotide sequence ID" value="NZ_CP027228.1"/>
</dbReference>